<evidence type="ECO:0000256" key="1">
    <source>
        <dbReference type="SAM" id="MobiDB-lite"/>
    </source>
</evidence>
<feature type="compositionally biased region" description="Polar residues" evidence="1">
    <location>
        <begin position="356"/>
        <end position="388"/>
    </location>
</feature>
<dbReference type="GO" id="GO:0051082">
    <property type="term" value="F:unfolded protein binding"/>
    <property type="evidence" value="ECO:0007669"/>
    <property type="project" value="TreeGrafter"/>
</dbReference>
<feature type="region of interest" description="Disordered" evidence="1">
    <location>
        <begin position="74"/>
        <end position="95"/>
    </location>
</feature>
<dbReference type="SMART" id="SM00271">
    <property type="entry name" value="DnaJ"/>
    <property type="match status" value="1"/>
</dbReference>
<feature type="compositionally biased region" description="Basic and acidic residues" evidence="1">
    <location>
        <begin position="420"/>
        <end position="473"/>
    </location>
</feature>
<dbReference type="PROSITE" id="PS50076">
    <property type="entry name" value="DNAJ_2"/>
    <property type="match status" value="1"/>
</dbReference>
<dbReference type="OrthoDB" id="442087at2759"/>
<dbReference type="InterPro" id="IPR018253">
    <property type="entry name" value="DnaJ_domain_CS"/>
</dbReference>
<feature type="compositionally biased region" description="Basic and acidic residues" evidence="1">
    <location>
        <begin position="85"/>
        <end position="95"/>
    </location>
</feature>
<sequence>MATNLYEVLGLDRNASPEEIRKAYKRRALKTHPDKLPLNLTVEQKAAAAEEFRKIGNAYEVLNDEEKRKVYDRYGVYPPPAQPEPQRRPSTRGDRFFSSDPFSDPFFSRGPSLFTFTDPFVLFNSLFGDIHRTFFDMDDSDPFMSDPFFSDPFSPFGRMGMGRSMFGGSLLAPHSSLMLGGPGSMFAQLADAEPSGSRRMYSSATEAIGRSGQWVSQSTMSRTINGRTEVITKRRDAEVNIEFCVFEPGNEHVTLSSPEGERYLINGVEQSLPNGHAIQSPPPPQQTRQQSITAPPPQPASSYIPPPNSYHALPPQIQAQYQTPPQVQYQAPPPQPQYQTRPPPQQRHQVTPSPEPQFNAQSQLYSASTSTAPVPPRFSSSANTNSHAYRTLPPPHIEPIPVQHQRSHGHSSIHSGHSHHVYDKHKDRERDRERTRSHRDSHDPHSYRDSRSPRHRGRDEQVREGDHSSDKGRRGGWIHGVAEFLKHRIRPQHGH</sequence>
<dbReference type="Gene3D" id="1.10.287.110">
    <property type="entry name" value="DnaJ domain"/>
    <property type="match status" value="1"/>
</dbReference>
<keyword evidence="4" id="KW-1185">Reference proteome</keyword>
<evidence type="ECO:0000313" key="4">
    <source>
        <dbReference type="Proteomes" id="UP000194127"/>
    </source>
</evidence>
<evidence type="ECO:0000259" key="2">
    <source>
        <dbReference type="PROSITE" id="PS50076"/>
    </source>
</evidence>
<dbReference type="PANTHER" id="PTHR43948">
    <property type="entry name" value="DNAJ HOMOLOG SUBFAMILY B"/>
    <property type="match status" value="1"/>
</dbReference>
<feature type="compositionally biased region" description="Pro residues" evidence="1">
    <location>
        <begin position="294"/>
        <end position="308"/>
    </location>
</feature>
<feature type="domain" description="J" evidence="2">
    <location>
        <begin position="4"/>
        <end position="75"/>
    </location>
</feature>
<dbReference type="GeneID" id="36329755"/>
<proteinExistence type="predicted"/>
<dbReference type="CDD" id="cd06257">
    <property type="entry name" value="DnaJ"/>
    <property type="match status" value="1"/>
</dbReference>
<feature type="compositionally biased region" description="Pro residues" evidence="1">
    <location>
        <begin position="331"/>
        <end position="345"/>
    </location>
</feature>
<dbReference type="Pfam" id="PF00226">
    <property type="entry name" value="DnaJ"/>
    <property type="match status" value="1"/>
</dbReference>
<dbReference type="InterPro" id="IPR036869">
    <property type="entry name" value="J_dom_sf"/>
</dbReference>
<evidence type="ECO:0000313" key="3">
    <source>
        <dbReference type="EMBL" id="OSX64262.1"/>
    </source>
</evidence>
<dbReference type="PROSITE" id="PS00636">
    <property type="entry name" value="DNAJ_1"/>
    <property type="match status" value="1"/>
</dbReference>
<gene>
    <name evidence="3" type="ORF">POSPLADRAFT_1137612</name>
</gene>
<dbReference type="Proteomes" id="UP000194127">
    <property type="component" value="Unassembled WGS sequence"/>
</dbReference>
<dbReference type="EMBL" id="KZ110594">
    <property type="protein sequence ID" value="OSX64262.1"/>
    <property type="molecule type" value="Genomic_DNA"/>
</dbReference>
<reference evidence="3 4" key="1">
    <citation type="submission" date="2017-04" db="EMBL/GenBank/DDBJ databases">
        <title>Genome Sequence of the Model Brown-Rot Fungus Postia placenta SB12.</title>
        <authorList>
            <consortium name="DOE Joint Genome Institute"/>
            <person name="Gaskell J."/>
            <person name="Kersten P."/>
            <person name="Larrondo L.F."/>
            <person name="Canessa P."/>
            <person name="Martinez D."/>
            <person name="Hibbett D."/>
            <person name="Schmoll M."/>
            <person name="Kubicek C.P."/>
            <person name="Martinez A.T."/>
            <person name="Yadav J."/>
            <person name="Master E."/>
            <person name="Magnuson J.K."/>
            <person name="James T."/>
            <person name="Yaver D."/>
            <person name="Berka R."/>
            <person name="Labutti K."/>
            <person name="Lipzen A."/>
            <person name="Aerts A."/>
            <person name="Barry K."/>
            <person name="Henrissat B."/>
            <person name="Blanchette R."/>
            <person name="Grigoriev I."/>
            <person name="Cullen D."/>
        </authorList>
    </citation>
    <scope>NUCLEOTIDE SEQUENCE [LARGE SCALE GENOMIC DNA]</scope>
    <source>
        <strain evidence="3 4">MAD-698-R-SB12</strain>
    </source>
</reference>
<dbReference type="PANTHER" id="PTHR43948:SF10">
    <property type="entry name" value="MRJ, ISOFORM E"/>
    <property type="match status" value="1"/>
</dbReference>
<feature type="compositionally biased region" description="Low complexity" evidence="1">
    <location>
        <begin position="314"/>
        <end position="330"/>
    </location>
</feature>
<dbReference type="AlphaFoldDB" id="A0A1X6N6Z9"/>
<feature type="region of interest" description="Disordered" evidence="1">
    <location>
        <begin position="272"/>
        <end position="477"/>
    </location>
</feature>
<dbReference type="InterPro" id="IPR001623">
    <property type="entry name" value="DnaJ_domain"/>
</dbReference>
<accession>A0A1X6N6Z9</accession>
<name>A0A1X6N6Z9_9APHY</name>
<dbReference type="PRINTS" id="PR00625">
    <property type="entry name" value="JDOMAIN"/>
</dbReference>
<dbReference type="RefSeq" id="XP_024341056.1">
    <property type="nucleotide sequence ID" value="XM_024484806.1"/>
</dbReference>
<dbReference type="GO" id="GO:0044183">
    <property type="term" value="F:protein folding chaperone"/>
    <property type="evidence" value="ECO:0007669"/>
    <property type="project" value="TreeGrafter"/>
</dbReference>
<protein>
    <recommendedName>
        <fullName evidence="2">J domain-containing protein</fullName>
    </recommendedName>
</protein>
<feature type="compositionally biased region" description="Basic residues" evidence="1">
    <location>
        <begin position="405"/>
        <end position="419"/>
    </location>
</feature>
<dbReference type="STRING" id="670580.A0A1X6N6Z9"/>
<dbReference type="GO" id="GO:0051087">
    <property type="term" value="F:protein-folding chaperone binding"/>
    <property type="evidence" value="ECO:0007669"/>
    <property type="project" value="TreeGrafter"/>
</dbReference>
<dbReference type="SUPFAM" id="SSF46565">
    <property type="entry name" value="Chaperone J-domain"/>
    <property type="match status" value="1"/>
</dbReference>
<organism evidence="3 4">
    <name type="scientific">Postia placenta MAD-698-R-SB12</name>
    <dbReference type="NCBI Taxonomy" id="670580"/>
    <lineage>
        <taxon>Eukaryota</taxon>
        <taxon>Fungi</taxon>
        <taxon>Dikarya</taxon>
        <taxon>Basidiomycota</taxon>
        <taxon>Agaricomycotina</taxon>
        <taxon>Agaricomycetes</taxon>
        <taxon>Polyporales</taxon>
        <taxon>Adustoporiaceae</taxon>
        <taxon>Rhodonia</taxon>
    </lineage>
</organism>
<dbReference type="GO" id="GO:0005737">
    <property type="term" value="C:cytoplasm"/>
    <property type="evidence" value="ECO:0007669"/>
    <property type="project" value="TreeGrafter"/>
</dbReference>